<organism evidence="2 3">
    <name type="scientific">Edaphobacillus lindanitolerans</name>
    <dbReference type="NCBI Taxonomy" id="550447"/>
    <lineage>
        <taxon>Bacteria</taxon>
        <taxon>Bacillati</taxon>
        <taxon>Bacillota</taxon>
        <taxon>Bacilli</taxon>
        <taxon>Bacillales</taxon>
        <taxon>Bacillaceae</taxon>
        <taxon>Edaphobacillus</taxon>
    </lineage>
</organism>
<dbReference type="Pfam" id="PF01979">
    <property type="entry name" value="Amidohydro_1"/>
    <property type="match status" value="1"/>
</dbReference>
<sequence>MSIKLTNVTLYTGKGDKLENTAIIIEGNTVKAVGEEAVRLPARTVIDGTGKTIIPGMFDMHVHLGMDGVGDPFSQIDGDSPAISAYRHHVNAQKQLKSGVTSVRNLGSRWHIDLEYRNSIADGLMTGPTVYGSGQAIVMTGGHGYPFSTEADGEDGVRKAARETLKAGADVIKLMATGGVMTPGVDPGSPQLSEREMRAAVEEALNAGKTSAAHAQGTEGIKNAVRAGITTIEHGIFLDDETIGLMIKHGTVLVPTLAAPYYIVQNAESGGIPPHAVKKAVDCFHTHRTSFRKAMDAGVRIAAGTDAGTPFNAHGDFAKELELMHEYGLNVRDIITAATFNAAKVLNADPTVGALEEGKMADFVILDEDPEKEIGAFRKVQAVYKGGVCVHEHTGKLEAIVGS</sequence>
<dbReference type="PANTHER" id="PTHR43135">
    <property type="entry name" value="ALPHA-D-RIBOSE 1-METHYLPHOSPHONATE 5-TRIPHOSPHATE DIPHOSPHATASE"/>
    <property type="match status" value="1"/>
</dbReference>
<dbReference type="PANTHER" id="PTHR43135:SF3">
    <property type="entry name" value="ALPHA-D-RIBOSE 1-METHYLPHOSPHONATE 5-TRIPHOSPHATE DIPHOSPHATASE"/>
    <property type="match status" value="1"/>
</dbReference>
<dbReference type="InterPro" id="IPR032466">
    <property type="entry name" value="Metal_Hydrolase"/>
</dbReference>
<dbReference type="AlphaFoldDB" id="A0A1U7PNX3"/>
<dbReference type="InterPro" id="IPR057744">
    <property type="entry name" value="OTAase-like"/>
</dbReference>
<dbReference type="EMBL" id="FTPL01000002">
    <property type="protein sequence ID" value="SIT80151.1"/>
    <property type="molecule type" value="Genomic_DNA"/>
</dbReference>
<dbReference type="STRING" id="550447.SAMN05428946_1291"/>
<keyword evidence="3" id="KW-1185">Reference proteome</keyword>
<name>A0A1U7PNX3_9BACI</name>
<dbReference type="SUPFAM" id="SSF51556">
    <property type="entry name" value="Metallo-dependent hydrolases"/>
    <property type="match status" value="1"/>
</dbReference>
<proteinExistence type="predicted"/>
<accession>A0A1U7PNX3</accession>
<feature type="domain" description="Amidohydrolase-related" evidence="1">
    <location>
        <begin position="52"/>
        <end position="387"/>
    </location>
</feature>
<dbReference type="Gene3D" id="2.30.40.10">
    <property type="entry name" value="Urease, subunit C, domain 1"/>
    <property type="match status" value="1"/>
</dbReference>
<dbReference type="CDD" id="cd01299">
    <property type="entry name" value="Met_dep_hydrolase_A"/>
    <property type="match status" value="1"/>
</dbReference>
<dbReference type="SUPFAM" id="SSF51338">
    <property type="entry name" value="Composite domain of metallo-dependent hydrolases"/>
    <property type="match status" value="1"/>
</dbReference>
<dbReference type="GO" id="GO:0016810">
    <property type="term" value="F:hydrolase activity, acting on carbon-nitrogen (but not peptide) bonds"/>
    <property type="evidence" value="ECO:0007669"/>
    <property type="project" value="InterPro"/>
</dbReference>
<dbReference type="OrthoDB" id="9797498at2"/>
<dbReference type="InterPro" id="IPR011059">
    <property type="entry name" value="Metal-dep_hydrolase_composite"/>
</dbReference>
<dbReference type="InterPro" id="IPR006680">
    <property type="entry name" value="Amidohydro-rel"/>
</dbReference>
<evidence type="ECO:0000313" key="2">
    <source>
        <dbReference type="EMBL" id="SIT80151.1"/>
    </source>
</evidence>
<evidence type="ECO:0000313" key="3">
    <source>
        <dbReference type="Proteomes" id="UP000187550"/>
    </source>
</evidence>
<dbReference type="RefSeq" id="WP_076757583.1">
    <property type="nucleotide sequence ID" value="NZ_FTPL01000002.1"/>
</dbReference>
<dbReference type="InterPro" id="IPR051781">
    <property type="entry name" value="Metallo-dep_Hydrolase"/>
</dbReference>
<protein>
    <submittedName>
        <fullName evidence="2">Imidazolonepropionase</fullName>
    </submittedName>
</protein>
<evidence type="ECO:0000259" key="1">
    <source>
        <dbReference type="Pfam" id="PF01979"/>
    </source>
</evidence>
<gene>
    <name evidence="2" type="ORF">SAMN05428946_1291</name>
</gene>
<dbReference type="Gene3D" id="3.20.20.140">
    <property type="entry name" value="Metal-dependent hydrolases"/>
    <property type="match status" value="1"/>
</dbReference>
<dbReference type="Proteomes" id="UP000187550">
    <property type="component" value="Unassembled WGS sequence"/>
</dbReference>
<reference evidence="3" key="1">
    <citation type="submission" date="2017-01" db="EMBL/GenBank/DDBJ databases">
        <authorList>
            <person name="Varghese N."/>
            <person name="Submissions S."/>
        </authorList>
    </citation>
    <scope>NUCLEOTIDE SEQUENCE [LARGE SCALE GENOMIC DNA]</scope>
    <source>
        <strain evidence="3">MNA4</strain>
    </source>
</reference>